<evidence type="ECO:0000256" key="1">
    <source>
        <dbReference type="SAM" id="SignalP"/>
    </source>
</evidence>
<dbReference type="PANTHER" id="PTHR45784:SF3">
    <property type="entry name" value="C-TYPE LECTIN DOMAIN FAMILY 4 MEMBER K-LIKE-RELATED"/>
    <property type="match status" value="1"/>
</dbReference>
<reference evidence="3" key="3">
    <citation type="submission" date="2025-09" db="UniProtKB">
        <authorList>
            <consortium name="Ensembl"/>
        </authorList>
    </citation>
    <scope>IDENTIFICATION</scope>
</reference>
<keyword evidence="1" id="KW-0732">Signal</keyword>
<reference evidence="3" key="1">
    <citation type="submission" date="2020-06" db="EMBL/GenBank/DDBJ databases">
        <authorList>
            <consortium name="Wellcome Sanger Institute Data Sharing"/>
        </authorList>
    </citation>
    <scope>NUCLEOTIDE SEQUENCE [LARGE SCALE GENOMIC DNA]</scope>
</reference>
<dbReference type="Proteomes" id="UP000694680">
    <property type="component" value="Chromosome 18"/>
</dbReference>
<dbReference type="SMART" id="SM00034">
    <property type="entry name" value="CLECT"/>
    <property type="match status" value="2"/>
</dbReference>
<gene>
    <name evidence="3" type="primary">LOC114480409</name>
</gene>
<evidence type="ECO:0000259" key="2">
    <source>
        <dbReference type="PROSITE" id="PS50041"/>
    </source>
</evidence>
<protein>
    <submittedName>
        <fullName evidence="3">Secretory phospholipase A2 receptor-like</fullName>
    </submittedName>
</protein>
<dbReference type="RefSeq" id="XP_028330341.1">
    <property type="nucleotide sequence ID" value="XM_028474540.1"/>
</dbReference>
<dbReference type="PROSITE" id="PS50041">
    <property type="entry name" value="C_TYPE_LECTIN_2"/>
    <property type="match status" value="2"/>
</dbReference>
<dbReference type="GeneID" id="114480409"/>
<feature type="domain" description="C-type lectin" evidence="2">
    <location>
        <begin position="224"/>
        <end position="339"/>
    </location>
</feature>
<organism evidence="3 4">
    <name type="scientific">Gouania willdenowi</name>
    <name type="common">Blunt-snouted clingfish</name>
    <name type="synonym">Lepadogaster willdenowi</name>
    <dbReference type="NCBI Taxonomy" id="441366"/>
    <lineage>
        <taxon>Eukaryota</taxon>
        <taxon>Metazoa</taxon>
        <taxon>Chordata</taxon>
        <taxon>Craniata</taxon>
        <taxon>Vertebrata</taxon>
        <taxon>Euteleostomi</taxon>
        <taxon>Actinopterygii</taxon>
        <taxon>Neopterygii</taxon>
        <taxon>Teleostei</taxon>
        <taxon>Neoteleostei</taxon>
        <taxon>Acanthomorphata</taxon>
        <taxon>Ovalentaria</taxon>
        <taxon>Blenniimorphae</taxon>
        <taxon>Blenniiformes</taxon>
        <taxon>Gobiesocoidei</taxon>
        <taxon>Gobiesocidae</taxon>
        <taxon>Gobiesocinae</taxon>
        <taxon>Gouania</taxon>
    </lineage>
</organism>
<accession>A0A8C5ET53</accession>
<evidence type="ECO:0000313" key="3">
    <source>
        <dbReference type="Ensembl" id="ENSGWIP00000026437.1"/>
    </source>
</evidence>
<dbReference type="InterPro" id="IPR016186">
    <property type="entry name" value="C-type_lectin-like/link_sf"/>
</dbReference>
<reference evidence="3" key="2">
    <citation type="submission" date="2025-08" db="UniProtKB">
        <authorList>
            <consortium name="Ensembl"/>
        </authorList>
    </citation>
    <scope>IDENTIFICATION</scope>
</reference>
<dbReference type="CDD" id="cd00037">
    <property type="entry name" value="CLECT"/>
    <property type="match status" value="1"/>
</dbReference>
<proteinExistence type="predicted"/>
<dbReference type="InterPro" id="IPR016187">
    <property type="entry name" value="CTDL_fold"/>
</dbReference>
<feature type="chain" id="PRO_5034056574" evidence="1">
    <location>
        <begin position="22"/>
        <end position="341"/>
    </location>
</feature>
<dbReference type="InterPro" id="IPR001304">
    <property type="entry name" value="C-type_lectin-like"/>
</dbReference>
<feature type="signal peptide" evidence="1">
    <location>
        <begin position="1"/>
        <end position="21"/>
    </location>
</feature>
<dbReference type="Pfam" id="PF00059">
    <property type="entry name" value="Lectin_C"/>
    <property type="match status" value="2"/>
</dbReference>
<dbReference type="OrthoDB" id="8916154at2759"/>
<dbReference type="Gene3D" id="3.10.100.10">
    <property type="entry name" value="Mannose-Binding Protein A, subunit A"/>
    <property type="match status" value="3"/>
</dbReference>
<keyword evidence="4" id="KW-1185">Reference proteome</keyword>
<feature type="domain" description="C-type lectin" evidence="2">
    <location>
        <begin position="28"/>
        <end position="134"/>
    </location>
</feature>
<dbReference type="Ensembl" id="ENSGWIT00000028871.1">
    <property type="protein sequence ID" value="ENSGWIP00000026437.1"/>
    <property type="gene ID" value="ENSGWIG00000013876.1"/>
</dbReference>
<dbReference type="AlphaFoldDB" id="A0A8C5ET53"/>
<sequence length="341" mass="38725">MSVMKSCLSVLILILSPMAGGSVVKKKFTHIEYHHHTWNEALDYCQRHFSDLAVVQSDSDKGLITIQKYLSWIGLTRVGVAVTEQWMWSSGEKLAYEQWSSGEPGATDTCASVKYSSRKLYGFPCEQFYFFYCKVDNTVVFVPESRTWNGARESCHQQGGKLLTLEQDTDLKYIDDQELSVWVKTVGGNVSEDSCVTLQSMEKTITVHNCSHHFPFVCMEDNVFMMEEKKSWEKAVEHCRALVLDPSHHGNQSKYELLSVQDRQDEDFIRTKVLQAHTEQVWVGLRFLGGTWFWIDGVPMTYPGLPTCPPPGKHCGVVSKMAAGVETADCGEKKNFLCYRL</sequence>
<dbReference type="SUPFAM" id="SSF56436">
    <property type="entry name" value="C-type lectin-like"/>
    <property type="match status" value="3"/>
</dbReference>
<name>A0A8C5ET53_GOUWI</name>
<evidence type="ECO:0000313" key="4">
    <source>
        <dbReference type="Proteomes" id="UP000694680"/>
    </source>
</evidence>
<dbReference type="PANTHER" id="PTHR45784">
    <property type="entry name" value="C-TYPE LECTIN DOMAIN FAMILY 20 MEMBER A-RELATED"/>
    <property type="match status" value="1"/>
</dbReference>